<dbReference type="RefSeq" id="WP_124328955.1">
    <property type="nucleotide sequence ID" value="NZ_BEXT01000001.1"/>
</dbReference>
<keyword evidence="4" id="KW-1185">Reference proteome</keyword>
<protein>
    <submittedName>
        <fullName evidence="3">Uncharacterized protein</fullName>
    </submittedName>
</protein>
<evidence type="ECO:0000313" key="4">
    <source>
        <dbReference type="Proteomes" id="UP000288096"/>
    </source>
</evidence>
<accession>A0A401FXN0</accession>
<keyword evidence="2" id="KW-1133">Transmembrane helix</keyword>
<feature type="compositionally biased region" description="Low complexity" evidence="1">
    <location>
        <begin position="161"/>
        <end position="171"/>
    </location>
</feature>
<dbReference type="EMBL" id="BEXT01000001">
    <property type="protein sequence ID" value="GBC61694.1"/>
    <property type="molecule type" value="Genomic_DNA"/>
</dbReference>
<name>A0A401FXN0_9BACT</name>
<evidence type="ECO:0000256" key="2">
    <source>
        <dbReference type="SAM" id="Phobius"/>
    </source>
</evidence>
<dbReference type="AlphaFoldDB" id="A0A401FXN0"/>
<dbReference type="Proteomes" id="UP000288096">
    <property type="component" value="Unassembled WGS sequence"/>
</dbReference>
<gene>
    <name evidence="3" type="ORF">DENIS_2656</name>
</gene>
<sequence>MEKKDKPRGSGKSGGSMLMVIVLLWLVLLTGLGAFFVMIVNNPKEEDLETRLAKLEGRSSKVVRKIKPAAGVGDDAFKSLDARLSKLENAQGATVTAADSAGAGACNCDDLVSRLEKLEAAMVAKKDESPKPVARAAVPVKKQKKVRPRRRKKTIARRSSPKASVSAPAPVVAQKAAEPAARSTLRYEDTYGRESVYDMTRRLAPRYTYTGQEMDSLSTLAPGAAIYPDSGSSYVSRTLGN</sequence>
<feature type="region of interest" description="Disordered" evidence="1">
    <location>
        <begin position="132"/>
        <end position="171"/>
    </location>
</feature>
<feature type="transmembrane region" description="Helical" evidence="2">
    <location>
        <begin position="20"/>
        <end position="40"/>
    </location>
</feature>
<keyword evidence="2" id="KW-0472">Membrane</keyword>
<evidence type="ECO:0000313" key="3">
    <source>
        <dbReference type="EMBL" id="GBC61694.1"/>
    </source>
</evidence>
<comment type="caution">
    <text evidence="3">The sequence shown here is derived from an EMBL/GenBank/DDBJ whole genome shotgun (WGS) entry which is preliminary data.</text>
</comment>
<organism evidence="3 4">
    <name type="scientific">Desulfonema ishimotonii</name>
    <dbReference type="NCBI Taxonomy" id="45657"/>
    <lineage>
        <taxon>Bacteria</taxon>
        <taxon>Pseudomonadati</taxon>
        <taxon>Thermodesulfobacteriota</taxon>
        <taxon>Desulfobacteria</taxon>
        <taxon>Desulfobacterales</taxon>
        <taxon>Desulfococcaceae</taxon>
        <taxon>Desulfonema</taxon>
    </lineage>
</organism>
<proteinExistence type="predicted"/>
<reference evidence="4" key="1">
    <citation type="submission" date="2017-11" db="EMBL/GenBank/DDBJ databases">
        <authorList>
            <person name="Watanabe M."/>
            <person name="Kojima H."/>
        </authorList>
    </citation>
    <scope>NUCLEOTIDE SEQUENCE [LARGE SCALE GENOMIC DNA]</scope>
    <source>
        <strain evidence="4">Tokyo 01</strain>
    </source>
</reference>
<feature type="compositionally biased region" description="Basic residues" evidence="1">
    <location>
        <begin position="141"/>
        <end position="160"/>
    </location>
</feature>
<reference evidence="4" key="2">
    <citation type="submission" date="2019-01" db="EMBL/GenBank/DDBJ databases">
        <title>Genome sequence of Desulfonema ishimotonii strain Tokyo 01.</title>
        <authorList>
            <person name="Fukui M."/>
        </authorList>
    </citation>
    <scope>NUCLEOTIDE SEQUENCE [LARGE SCALE GENOMIC DNA]</scope>
    <source>
        <strain evidence="4">Tokyo 01</strain>
    </source>
</reference>
<evidence type="ECO:0000256" key="1">
    <source>
        <dbReference type="SAM" id="MobiDB-lite"/>
    </source>
</evidence>
<keyword evidence="2" id="KW-0812">Transmembrane</keyword>